<feature type="compositionally biased region" description="Basic and acidic residues" evidence="1">
    <location>
        <begin position="142"/>
        <end position="157"/>
    </location>
</feature>
<dbReference type="EMBL" id="MU858319">
    <property type="protein sequence ID" value="KAK4207116.1"/>
    <property type="molecule type" value="Genomic_DNA"/>
</dbReference>
<evidence type="ECO:0000313" key="2">
    <source>
        <dbReference type="EMBL" id="KAK4207116.1"/>
    </source>
</evidence>
<accession>A0AAN6XUZ8</accession>
<evidence type="ECO:0000313" key="3">
    <source>
        <dbReference type="Proteomes" id="UP001301769"/>
    </source>
</evidence>
<feature type="compositionally biased region" description="Polar residues" evidence="1">
    <location>
        <begin position="162"/>
        <end position="173"/>
    </location>
</feature>
<reference evidence="2" key="1">
    <citation type="journal article" date="2023" name="Mol. Phylogenet. Evol.">
        <title>Genome-scale phylogeny and comparative genomics of the fungal order Sordariales.</title>
        <authorList>
            <person name="Hensen N."/>
            <person name="Bonometti L."/>
            <person name="Westerberg I."/>
            <person name="Brannstrom I.O."/>
            <person name="Guillou S."/>
            <person name="Cros-Aarteil S."/>
            <person name="Calhoun S."/>
            <person name="Haridas S."/>
            <person name="Kuo A."/>
            <person name="Mondo S."/>
            <person name="Pangilinan J."/>
            <person name="Riley R."/>
            <person name="LaButti K."/>
            <person name="Andreopoulos B."/>
            <person name="Lipzen A."/>
            <person name="Chen C."/>
            <person name="Yan M."/>
            <person name="Daum C."/>
            <person name="Ng V."/>
            <person name="Clum A."/>
            <person name="Steindorff A."/>
            <person name="Ohm R.A."/>
            <person name="Martin F."/>
            <person name="Silar P."/>
            <person name="Natvig D.O."/>
            <person name="Lalanne C."/>
            <person name="Gautier V."/>
            <person name="Ament-Velasquez S.L."/>
            <person name="Kruys A."/>
            <person name="Hutchinson M.I."/>
            <person name="Powell A.J."/>
            <person name="Barry K."/>
            <person name="Miller A.N."/>
            <person name="Grigoriev I.V."/>
            <person name="Debuchy R."/>
            <person name="Gladieux P."/>
            <person name="Hiltunen Thoren M."/>
            <person name="Johannesson H."/>
        </authorList>
    </citation>
    <scope>NUCLEOTIDE SEQUENCE</scope>
    <source>
        <strain evidence="2">PSN293</strain>
    </source>
</reference>
<feature type="region of interest" description="Disordered" evidence="1">
    <location>
        <begin position="466"/>
        <end position="488"/>
    </location>
</feature>
<feature type="compositionally biased region" description="Basic and acidic residues" evidence="1">
    <location>
        <begin position="468"/>
        <end position="488"/>
    </location>
</feature>
<dbReference type="AlphaFoldDB" id="A0AAN6XUZ8"/>
<protein>
    <submittedName>
        <fullName evidence="2">Uncharacterized protein</fullName>
    </submittedName>
</protein>
<name>A0AAN6XUZ8_9PEZI</name>
<evidence type="ECO:0000256" key="1">
    <source>
        <dbReference type="SAM" id="MobiDB-lite"/>
    </source>
</evidence>
<gene>
    <name evidence="2" type="ORF">QBC37DRAFT_406497</name>
</gene>
<keyword evidence="3" id="KW-1185">Reference proteome</keyword>
<reference evidence="2" key="2">
    <citation type="submission" date="2023-05" db="EMBL/GenBank/DDBJ databases">
        <authorList>
            <consortium name="Lawrence Berkeley National Laboratory"/>
            <person name="Steindorff A."/>
            <person name="Hensen N."/>
            <person name="Bonometti L."/>
            <person name="Westerberg I."/>
            <person name="Brannstrom I.O."/>
            <person name="Guillou S."/>
            <person name="Cros-Aarteil S."/>
            <person name="Calhoun S."/>
            <person name="Haridas S."/>
            <person name="Kuo A."/>
            <person name="Mondo S."/>
            <person name="Pangilinan J."/>
            <person name="Riley R."/>
            <person name="Labutti K."/>
            <person name="Andreopoulos B."/>
            <person name="Lipzen A."/>
            <person name="Chen C."/>
            <person name="Yanf M."/>
            <person name="Daum C."/>
            <person name="Ng V."/>
            <person name="Clum A."/>
            <person name="Ohm R."/>
            <person name="Martin F."/>
            <person name="Silar P."/>
            <person name="Natvig D."/>
            <person name="Lalanne C."/>
            <person name="Gautier V."/>
            <person name="Ament-Velasquez S.L."/>
            <person name="Kruys A."/>
            <person name="Hutchinson M.I."/>
            <person name="Powell A.J."/>
            <person name="Barry K."/>
            <person name="Miller A.N."/>
            <person name="Grigoriev I.V."/>
            <person name="Debuchy R."/>
            <person name="Gladieux P."/>
            <person name="Thoren M.H."/>
            <person name="Johannesson H."/>
        </authorList>
    </citation>
    <scope>NUCLEOTIDE SEQUENCE</scope>
    <source>
        <strain evidence="2">PSN293</strain>
    </source>
</reference>
<dbReference type="Proteomes" id="UP001301769">
    <property type="component" value="Unassembled WGS sequence"/>
</dbReference>
<feature type="region of interest" description="Disordered" evidence="1">
    <location>
        <begin position="1"/>
        <end position="250"/>
    </location>
</feature>
<proteinExistence type="predicted"/>
<organism evidence="2 3">
    <name type="scientific">Rhypophila decipiens</name>
    <dbReference type="NCBI Taxonomy" id="261697"/>
    <lineage>
        <taxon>Eukaryota</taxon>
        <taxon>Fungi</taxon>
        <taxon>Dikarya</taxon>
        <taxon>Ascomycota</taxon>
        <taxon>Pezizomycotina</taxon>
        <taxon>Sordariomycetes</taxon>
        <taxon>Sordariomycetidae</taxon>
        <taxon>Sordariales</taxon>
        <taxon>Naviculisporaceae</taxon>
        <taxon>Rhypophila</taxon>
    </lineage>
</organism>
<feature type="region of interest" description="Disordered" evidence="1">
    <location>
        <begin position="269"/>
        <end position="379"/>
    </location>
</feature>
<comment type="caution">
    <text evidence="2">The sequence shown here is derived from an EMBL/GenBank/DDBJ whole genome shotgun (WGS) entry which is preliminary data.</text>
</comment>
<feature type="compositionally biased region" description="Basic and acidic residues" evidence="1">
    <location>
        <begin position="269"/>
        <end position="286"/>
    </location>
</feature>
<sequence>MSNSEEETEVPPNVVSNFSRPVGPPPPRPRRPSFYQQNPSLAPSPEFMPSQDASRLIANYTAAQASSSGSSSPQHDRQLIVKYNAAQTSSFGSRSRLPAPISPVAQPRVHLPPTQRTNASPGSVKDKGIMPPKESAVAATAKQDREGEGKSDPEKQPKTPVRLSQQKNLTLPGSENVFPAKPKPAFIPPNIVFNPTPKLRELPKKKFQALVKRQSRREIKEPPKSHFSPDSSNDESTEREENAGTQAVRRISSGLSLVGAQVNNLRQEMEDAVQKLSDRASQRPEPHSLSNYLKNRKSFTAIPGQSFGSSFEPAPATPSKDPRAVPSTDPRAAPSKNPRAVPSKNPRAGPSQHLRVGPYQHPRAGPSQHPRAVSLKDPRARVIERHAPTLSRTPVMTVYSTPPIHVQSPTRAHVPPRVPSRLRHVQSISDFHESAEISYTKKNFELVKSQSEIHSEVTEITKIITGSEVEKSDKETGKDNAKVKERRSFSQLLKGQIAKFRKPSKSE</sequence>